<proteinExistence type="predicted"/>
<protein>
    <submittedName>
        <fullName evidence="1">Ribonuclease R</fullName>
    </submittedName>
</protein>
<comment type="caution">
    <text evidence="1">The sequence shown here is derived from an EMBL/GenBank/DDBJ whole genome shotgun (WGS) entry which is preliminary data.</text>
</comment>
<name>K1UG69_9ZZZZ</name>
<dbReference type="AlphaFoldDB" id="K1UG69"/>
<accession>K1UG69</accession>
<evidence type="ECO:0000313" key="1">
    <source>
        <dbReference type="EMBL" id="EKC81073.1"/>
    </source>
</evidence>
<sequence length="64" mass="7604">MSNNEIREKRKKVICDLVKDDFYVPMKEKELAMFLQVSKEDREEFREILQELLAEGKLTLTVKG</sequence>
<organism evidence="1">
    <name type="scientific">human gut metagenome</name>
    <dbReference type="NCBI Taxonomy" id="408170"/>
    <lineage>
        <taxon>unclassified sequences</taxon>
        <taxon>metagenomes</taxon>
        <taxon>organismal metagenomes</taxon>
    </lineage>
</organism>
<reference evidence="1" key="1">
    <citation type="journal article" date="2013" name="Environ. Microbiol.">
        <title>Microbiota from the distal guts of lean and obese adolescents exhibit partial functional redundancy besides clear differences in community structure.</title>
        <authorList>
            <person name="Ferrer M."/>
            <person name="Ruiz A."/>
            <person name="Lanza F."/>
            <person name="Haange S.B."/>
            <person name="Oberbach A."/>
            <person name="Till H."/>
            <person name="Bargiela R."/>
            <person name="Campoy C."/>
            <person name="Segura M.T."/>
            <person name="Richter M."/>
            <person name="von Bergen M."/>
            <person name="Seifert J."/>
            <person name="Suarez A."/>
        </authorList>
    </citation>
    <scope>NUCLEOTIDE SEQUENCE</scope>
</reference>
<dbReference type="EMBL" id="AJWY01000514">
    <property type="protein sequence ID" value="EKC81073.1"/>
    <property type="molecule type" value="Genomic_DNA"/>
</dbReference>
<gene>
    <name evidence="1" type="ORF">LEA_00722</name>
</gene>